<accession>A0A146K041</accession>
<feature type="non-terminal residue" evidence="2">
    <location>
        <position position="1"/>
    </location>
</feature>
<evidence type="ECO:0000313" key="2">
    <source>
        <dbReference type="EMBL" id="JAP89144.1"/>
    </source>
</evidence>
<proteinExistence type="predicted"/>
<dbReference type="EMBL" id="GDID01007462">
    <property type="protein sequence ID" value="JAP89144.1"/>
    <property type="molecule type" value="Transcribed_RNA"/>
</dbReference>
<protein>
    <submittedName>
        <fullName evidence="2">Uncharacterized protein</fullName>
    </submittedName>
</protein>
<gene>
    <name evidence="2" type="ORF">TPC1_31361</name>
</gene>
<name>A0A146K041_9EUKA</name>
<sequence>SFEFGVYNVLNSNFFENGPLLFDNDHNLFYIDPVSRQRVIITNFGFHSYCNAYLYNNLIFIRHHKECKLYVIDTKTFEPAHFQNIKLYGRQYQNFAIIHHNLFYSDFDGHFIQLNLKTEQLQKHNLGEAVSVQSFMDYLMVEFRTYQLTEDKKQIGSTKIHFFKVENDKMTEICQVEQPICFEMWETTVFNRIAQSGHYIDLVQQKMVKDVIGERKCQFDEVFGATWFIDIVGQYKEQYLHHQQQLAADGCLNKIQNDQKIPEQLGQVQQMFNELQMQQKMVEEQAKQIENQFSSQEKMIQSQFEQQQLQISGLNQQIEQLNSSITQISAGMEMIMKVAKKAMEKKKQKQMEEKKDE</sequence>
<organism evidence="2">
    <name type="scientific">Trepomonas sp. PC1</name>
    <dbReference type="NCBI Taxonomy" id="1076344"/>
    <lineage>
        <taxon>Eukaryota</taxon>
        <taxon>Metamonada</taxon>
        <taxon>Diplomonadida</taxon>
        <taxon>Hexamitidae</taxon>
        <taxon>Hexamitinae</taxon>
        <taxon>Trepomonas</taxon>
    </lineage>
</organism>
<reference evidence="2" key="1">
    <citation type="submission" date="2015-07" db="EMBL/GenBank/DDBJ databases">
        <title>Adaptation to a free-living lifestyle via gene acquisitions in the diplomonad Trepomonas sp. PC1.</title>
        <authorList>
            <person name="Xu F."/>
            <person name="Jerlstrom-Hultqvist J."/>
            <person name="Kolisko M."/>
            <person name="Simpson A.G.B."/>
            <person name="Roger A.J."/>
            <person name="Svard S.G."/>
            <person name="Andersson J.O."/>
        </authorList>
    </citation>
    <scope>NUCLEOTIDE SEQUENCE</scope>
    <source>
        <strain evidence="2">PC1</strain>
    </source>
</reference>
<feature type="coiled-coil region" evidence="1">
    <location>
        <begin position="272"/>
        <end position="324"/>
    </location>
</feature>
<dbReference type="AlphaFoldDB" id="A0A146K041"/>
<keyword evidence="1" id="KW-0175">Coiled coil</keyword>
<evidence type="ECO:0000256" key="1">
    <source>
        <dbReference type="SAM" id="Coils"/>
    </source>
</evidence>